<evidence type="ECO:0000256" key="4">
    <source>
        <dbReference type="PROSITE-ProRule" id="PRU00146"/>
    </source>
</evidence>
<dbReference type="PANTHER" id="PTHR13513:SF9">
    <property type="entry name" value="E3 UBIQUITIN-PROTEIN LIGASE UBR7-RELATED"/>
    <property type="match status" value="1"/>
</dbReference>
<comment type="caution">
    <text evidence="9">The sequence shown here is derived from an EMBL/GenBank/DDBJ whole genome shotgun (WGS) entry which is preliminary data.</text>
</comment>
<dbReference type="InterPro" id="IPR040204">
    <property type="entry name" value="UBR7"/>
</dbReference>
<dbReference type="InterPro" id="IPR019787">
    <property type="entry name" value="Znf_PHD-finger"/>
</dbReference>
<dbReference type="AlphaFoldDB" id="A0AAD1UJ96"/>
<dbReference type="InterPro" id="IPR011011">
    <property type="entry name" value="Znf_FYVE_PHD"/>
</dbReference>
<dbReference type="Pfam" id="PF02207">
    <property type="entry name" value="zf-UBR"/>
    <property type="match status" value="1"/>
</dbReference>
<feature type="domain" description="UBR-type" evidence="8">
    <location>
        <begin position="32"/>
        <end position="117"/>
    </location>
</feature>
<evidence type="ECO:0000259" key="8">
    <source>
        <dbReference type="PROSITE" id="PS51157"/>
    </source>
</evidence>
<evidence type="ECO:0000313" key="9">
    <source>
        <dbReference type="EMBL" id="CAI2366244.1"/>
    </source>
</evidence>
<dbReference type="SUPFAM" id="SSF57903">
    <property type="entry name" value="FYVE/PHD zinc finger"/>
    <property type="match status" value="1"/>
</dbReference>
<dbReference type="GO" id="GO:0008270">
    <property type="term" value="F:zinc ion binding"/>
    <property type="evidence" value="ECO:0007669"/>
    <property type="project" value="UniProtKB-KW"/>
</dbReference>
<dbReference type="Proteomes" id="UP001295684">
    <property type="component" value="Unassembled WGS sequence"/>
</dbReference>
<feature type="compositionally biased region" description="Basic and acidic residues" evidence="6">
    <location>
        <begin position="250"/>
        <end position="283"/>
    </location>
</feature>
<dbReference type="InterPro" id="IPR047506">
    <property type="entry name" value="UBR7-like_UBR-box"/>
</dbReference>
<protein>
    <recommendedName>
        <fullName evidence="11">UBR-type domain-containing protein</fullName>
    </recommendedName>
</protein>
<dbReference type="PROSITE" id="PS50016">
    <property type="entry name" value="ZF_PHD_2"/>
    <property type="match status" value="1"/>
</dbReference>
<evidence type="ECO:0000313" key="10">
    <source>
        <dbReference type="Proteomes" id="UP001295684"/>
    </source>
</evidence>
<feature type="region of interest" description="Disordered" evidence="6">
    <location>
        <begin position="209"/>
        <end position="283"/>
    </location>
</feature>
<dbReference type="EMBL" id="CAMPGE010007325">
    <property type="protein sequence ID" value="CAI2366244.1"/>
    <property type="molecule type" value="Genomic_DNA"/>
</dbReference>
<dbReference type="PROSITE" id="PS51157">
    <property type="entry name" value="ZF_UBR"/>
    <property type="match status" value="1"/>
</dbReference>
<proteinExistence type="predicted"/>
<keyword evidence="3" id="KW-0862">Zinc</keyword>
<name>A0AAD1UJ96_EUPCR</name>
<dbReference type="GO" id="GO:0061630">
    <property type="term" value="F:ubiquitin protein ligase activity"/>
    <property type="evidence" value="ECO:0007669"/>
    <property type="project" value="InterPro"/>
</dbReference>
<evidence type="ECO:0000259" key="7">
    <source>
        <dbReference type="PROSITE" id="PS50016"/>
    </source>
</evidence>
<dbReference type="SMART" id="SM00396">
    <property type="entry name" value="ZnF_UBR1"/>
    <property type="match status" value="1"/>
</dbReference>
<dbReference type="InterPro" id="IPR001965">
    <property type="entry name" value="Znf_PHD"/>
</dbReference>
<keyword evidence="10" id="KW-1185">Reference proteome</keyword>
<accession>A0AAD1UJ96</accession>
<dbReference type="PANTHER" id="PTHR13513">
    <property type="entry name" value="E3 UBIQUITIN-PROTEIN LIGASE UBR7"/>
    <property type="match status" value="1"/>
</dbReference>
<dbReference type="CDD" id="cd19677">
    <property type="entry name" value="UBR-box_UBR7"/>
    <property type="match status" value="1"/>
</dbReference>
<dbReference type="Gene3D" id="3.30.40.10">
    <property type="entry name" value="Zinc/RING finger domain, C3HC4 (zinc finger)"/>
    <property type="match status" value="1"/>
</dbReference>
<evidence type="ECO:0008006" key="11">
    <source>
        <dbReference type="Google" id="ProtNLM"/>
    </source>
</evidence>
<evidence type="ECO:0000256" key="3">
    <source>
        <dbReference type="ARBA" id="ARBA00022833"/>
    </source>
</evidence>
<organism evidence="9 10">
    <name type="scientific">Euplotes crassus</name>
    <dbReference type="NCBI Taxonomy" id="5936"/>
    <lineage>
        <taxon>Eukaryota</taxon>
        <taxon>Sar</taxon>
        <taxon>Alveolata</taxon>
        <taxon>Ciliophora</taxon>
        <taxon>Intramacronucleata</taxon>
        <taxon>Spirotrichea</taxon>
        <taxon>Hypotrichia</taxon>
        <taxon>Euplotida</taxon>
        <taxon>Euplotidae</taxon>
        <taxon>Moneuplotes</taxon>
    </lineage>
</organism>
<feature type="region of interest" description="Disordered" evidence="6">
    <location>
        <begin position="1"/>
        <end position="24"/>
    </location>
</feature>
<keyword evidence="2 4" id="KW-0863">Zinc-finger</keyword>
<evidence type="ECO:0000256" key="5">
    <source>
        <dbReference type="PROSITE-ProRule" id="PRU00508"/>
    </source>
</evidence>
<gene>
    <name evidence="9" type="ORF">ECRASSUSDP1_LOCUS7516</name>
</gene>
<feature type="domain" description="PHD-type" evidence="7">
    <location>
        <begin position="133"/>
        <end position="192"/>
    </location>
</feature>
<feature type="zinc finger region" description="UBR-type" evidence="5">
    <location>
        <begin position="32"/>
        <end position="117"/>
    </location>
</feature>
<keyword evidence="1" id="KW-0479">Metal-binding</keyword>
<evidence type="ECO:0000256" key="2">
    <source>
        <dbReference type="ARBA" id="ARBA00022771"/>
    </source>
</evidence>
<dbReference type="SMART" id="SM00249">
    <property type="entry name" value="PHD"/>
    <property type="match status" value="1"/>
</dbReference>
<evidence type="ECO:0000256" key="1">
    <source>
        <dbReference type="ARBA" id="ARBA00022723"/>
    </source>
</evidence>
<reference evidence="9" key="1">
    <citation type="submission" date="2023-07" db="EMBL/GenBank/DDBJ databases">
        <authorList>
            <consortium name="AG Swart"/>
            <person name="Singh M."/>
            <person name="Singh A."/>
            <person name="Seah K."/>
            <person name="Emmerich C."/>
        </authorList>
    </citation>
    <scope>NUCLEOTIDE SEQUENCE</scope>
    <source>
        <strain evidence="9">DP1</strain>
    </source>
</reference>
<sequence>MEKTHNNEQEQEPEAQEESKEANKKTLEELLSKCTYDRGYINQELYACETCYKEKEDDQDTNEPNQYGRSVEPAGICLPCLVSCHQDHKVYEIWRKTNFRCDCGNLKFNSECTLNPDKDPLNDENSYNHNFYGKYCHCDEKYNGEDEMYQCTYCEDWFHPKCLKPDITVKLAASDTKNDLGWKLICRKCCKKLENFQCKSSKDMSNLDTKEAMNQSESFEKTKITRKRKRNELPAQEDPQQDLESSEISADSKRFKNDENPTLKKEGTKETKSDQIKEEEEKKEEYEDRILFESIREHLCKCKSGRCHDLKEKFLSQVNAVENIPEDEQEISKALLEEKHSHFRIQELLEEPTATATSGSAKISTESEVFTDIASTNYPNVTPMFRQGMLEGLKETIRKVLDHAIENTTDSTPCITETDVEVFMEKVKSGDIKLPHMKKD</sequence>
<dbReference type="InterPro" id="IPR003126">
    <property type="entry name" value="Znf_UBR"/>
</dbReference>
<dbReference type="InterPro" id="IPR013083">
    <property type="entry name" value="Znf_RING/FYVE/PHD"/>
</dbReference>
<dbReference type="GO" id="GO:0005737">
    <property type="term" value="C:cytoplasm"/>
    <property type="evidence" value="ECO:0007669"/>
    <property type="project" value="TreeGrafter"/>
</dbReference>
<evidence type="ECO:0000256" key="6">
    <source>
        <dbReference type="SAM" id="MobiDB-lite"/>
    </source>
</evidence>